<evidence type="ECO:0000313" key="2">
    <source>
        <dbReference type="Proteomes" id="UP000001857"/>
    </source>
</evidence>
<evidence type="ECO:0000313" key="1">
    <source>
        <dbReference type="EMBL" id="ACH63567.1"/>
    </source>
</evidence>
<dbReference type="KEGG" id="vfm:VFMJ11_A1219"/>
<proteinExistence type="predicted"/>
<accession>B5EVP6</accession>
<protein>
    <submittedName>
        <fullName evidence="1">Uncharacterized protein</fullName>
    </submittedName>
</protein>
<sequence length="58" mass="6895">MKIEAYPFDGCAFFYTRKLQIENKKTDLSIQIDTFNLTKFQQMNKLSSFVTVICICYR</sequence>
<organism evidence="1 2">
    <name type="scientific">Aliivibrio fischeri (strain MJ11)</name>
    <name type="common">Vibrio fischeri</name>
    <dbReference type="NCBI Taxonomy" id="388396"/>
    <lineage>
        <taxon>Bacteria</taxon>
        <taxon>Pseudomonadati</taxon>
        <taxon>Pseudomonadota</taxon>
        <taxon>Gammaproteobacteria</taxon>
        <taxon>Vibrionales</taxon>
        <taxon>Vibrionaceae</taxon>
        <taxon>Aliivibrio</taxon>
    </lineage>
</organism>
<reference evidence="1 2" key="2">
    <citation type="journal article" date="2009" name="Nature">
        <title>A single regulatory gene is sufficient to alter bacterial host range.</title>
        <authorList>
            <person name="Mandel M.J."/>
            <person name="Wollenberg M.S."/>
            <person name="Stabb E.V."/>
            <person name="Visick K.L."/>
            <person name="Ruby E.G."/>
        </authorList>
    </citation>
    <scope>NUCLEOTIDE SEQUENCE [LARGE SCALE GENOMIC DNA]</scope>
    <source>
        <strain evidence="1 2">MJ11</strain>
    </source>
</reference>
<dbReference type="Proteomes" id="UP000001857">
    <property type="component" value="Chromosome II"/>
</dbReference>
<gene>
    <name evidence="1" type="ordered locus">VFMJ11_A1219</name>
</gene>
<reference evidence="2" key="1">
    <citation type="submission" date="2008-08" db="EMBL/GenBank/DDBJ databases">
        <title>Complete sequence of Vibrio fischeri strain MJ11.</title>
        <authorList>
            <person name="Mandel M.J."/>
            <person name="Stabb E.V."/>
            <person name="Ruby E.G."/>
            <person name="Ferriera S."/>
            <person name="Johnson J."/>
            <person name="Kravitz S."/>
            <person name="Beeson K."/>
            <person name="Sutton G."/>
            <person name="Rogers Y.-H."/>
            <person name="Friedman R."/>
            <person name="Frazier M."/>
            <person name="Venter J.C."/>
        </authorList>
    </citation>
    <scope>NUCLEOTIDE SEQUENCE [LARGE SCALE GENOMIC DNA]</scope>
    <source>
        <strain evidence="2">MJ11</strain>
    </source>
</reference>
<dbReference type="EMBL" id="CP001133">
    <property type="protein sequence ID" value="ACH63567.1"/>
    <property type="molecule type" value="Genomic_DNA"/>
</dbReference>
<name>B5EVP6_ALIFM</name>
<dbReference type="AlphaFoldDB" id="B5EVP6"/>
<dbReference type="HOGENOM" id="CLU_2978057_0_0_6"/>